<evidence type="ECO:0000256" key="2">
    <source>
        <dbReference type="ARBA" id="ARBA00022553"/>
    </source>
</evidence>
<keyword evidence="4 5" id="KW-0501">Molybdenum cofactor biosynthesis</keyword>
<keyword evidence="7" id="KW-1185">Reference proteome</keyword>
<comment type="subcellular location">
    <subcellularLocation>
        <location evidence="5">Cytoplasm</location>
    </subcellularLocation>
</comment>
<dbReference type="UniPathway" id="UPA00344"/>
<dbReference type="OrthoDB" id="5595860at2759"/>
<dbReference type="SUPFAM" id="SSF54285">
    <property type="entry name" value="MoaD/ThiS"/>
    <property type="match status" value="1"/>
</dbReference>
<feature type="modified residue" description="1-thioglycine; alternate" evidence="5">
    <location>
        <position position="132"/>
    </location>
</feature>
<dbReference type="InterPro" id="IPR044672">
    <property type="entry name" value="MOCS2A"/>
</dbReference>
<dbReference type="AlphaFoldDB" id="A0A8H4Q514"/>
<keyword evidence="1 5" id="KW-0963">Cytoplasm</keyword>
<sequence>MLVLQVTCIISRVWFRIPKAKERTATIVSLRARIVLAVSYLVMAPTPADHFKVLFFAGASSYAKKDCEFLPAPLPLSRLFGELGARFPGFQASILDSCLVTMNMEYVDVSQDGDRVITAADEVAIIPPVSSG</sequence>
<proteinExistence type="inferred from homology"/>
<dbReference type="Pfam" id="PF02597">
    <property type="entry name" value="ThiS"/>
    <property type="match status" value="1"/>
</dbReference>
<accession>A0A8H4Q514</accession>
<comment type="PTM">
    <text evidence="5">C-terminal thiocarboxylation occurs in 2 steps, it is first acyl-adenylated (-COAMP) via the hesA/moeB/thiF part of UBA4, then thiocarboxylated (-COSH) via the rhodanese domain of UBA4.</text>
</comment>
<evidence type="ECO:0000313" key="7">
    <source>
        <dbReference type="Proteomes" id="UP000562929"/>
    </source>
</evidence>
<dbReference type="GO" id="GO:0030366">
    <property type="term" value="F:molybdopterin synthase activity"/>
    <property type="evidence" value="ECO:0007669"/>
    <property type="project" value="UniProtKB-UniRule"/>
</dbReference>
<dbReference type="EMBL" id="JAACLJ010000005">
    <property type="protein sequence ID" value="KAF4585803.1"/>
    <property type="molecule type" value="Genomic_DNA"/>
</dbReference>
<dbReference type="InterPro" id="IPR016155">
    <property type="entry name" value="Mopterin_synth/thiamin_S_b"/>
</dbReference>
<dbReference type="GO" id="GO:1990133">
    <property type="term" value="C:molybdopterin adenylyltransferase complex"/>
    <property type="evidence" value="ECO:0007669"/>
    <property type="project" value="TreeGrafter"/>
</dbReference>
<evidence type="ECO:0000256" key="5">
    <source>
        <dbReference type="HAMAP-Rule" id="MF_03051"/>
    </source>
</evidence>
<protein>
    <recommendedName>
        <fullName evidence="5">Molybdopterin synthase sulfur carrier subunit</fullName>
    </recommendedName>
    <alternativeName>
        <fullName evidence="5">Common component for nitrate reductase and xanthine dehydrogenase protein G</fullName>
    </alternativeName>
    <alternativeName>
        <fullName evidence="5">Molybdenum cofactor synthesis protein 2 small subunit</fullName>
    </alternativeName>
    <alternativeName>
        <fullName evidence="5">Molybdenum cofactor synthesis protein 2A</fullName>
    </alternativeName>
    <alternativeName>
        <fullName evidence="5">Sulfur carrier protein MOCS2A</fullName>
        <shortName evidence="5">MOCS2A</shortName>
    </alternativeName>
</protein>
<dbReference type="PANTHER" id="PTHR33359:SF1">
    <property type="entry name" value="MOLYBDOPTERIN SYNTHASE SULFUR CARRIER SUBUNIT"/>
    <property type="match status" value="1"/>
</dbReference>
<dbReference type="CDD" id="cd00754">
    <property type="entry name" value="Ubl_MoaD"/>
    <property type="match status" value="1"/>
</dbReference>
<keyword evidence="2 5" id="KW-0597">Phosphoprotein</keyword>
<gene>
    <name evidence="5" type="primary">cnxG</name>
    <name evidence="6" type="ORF">GQ602_005108</name>
</gene>
<keyword evidence="3 5" id="KW-0547">Nucleotide-binding</keyword>
<name>A0A8H4Q514_9HYPO</name>
<dbReference type="GO" id="GO:1990140">
    <property type="term" value="C:molybdopterin synthase complex"/>
    <property type="evidence" value="ECO:0007669"/>
    <property type="project" value="UniProtKB-UniRule"/>
</dbReference>
<dbReference type="Proteomes" id="UP000562929">
    <property type="component" value="Unassembled WGS sequence"/>
</dbReference>
<comment type="similarity">
    <text evidence="5">Belongs to the MoaD family. MOCS2A subfamily.</text>
</comment>
<reference evidence="6 7" key="1">
    <citation type="journal article" date="2020" name="G3 (Bethesda)">
        <title>Genetic Underpinnings of Host Manipulation by Ophiocordyceps as Revealed by Comparative Transcriptomics.</title>
        <authorList>
            <person name="Will I."/>
            <person name="Das B."/>
            <person name="Trinh T."/>
            <person name="Brachmann A."/>
            <person name="Ohm R.A."/>
            <person name="de Bekker C."/>
        </authorList>
    </citation>
    <scope>NUCLEOTIDE SEQUENCE [LARGE SCALE GENOMIC DNA]</scope>
    <source>
        <strain evidence="6 7">EC05</strain>
    </source>
</reference>
<dbReference type="InterPro" id="IPR028887">
    <property type="entry name" value="MOCS2A_euk"/>
</dbReference>
<dbReference type="InterPro" id="IPR012675">
    <property type="entry name" value="Beta-grasp_dom_sf"/>
</dbReference>
<dbReference type="GO" id="GO:0000166">
    <property type="term" value="F:nucleotide binding"/>
    <property type="evidence" value="ECO:0007669"/>
    <property type="project" value="UniProtKB-KW"/>
</dbReference>
<dbReference type="Gene3D" id="3.10.20.30">
    <property type="match status" value="1"/>
</dbReference>
<comment type="pathway">
    <text evidence="5">Cofactor biosynthesis; molybdopterin biosynthesis.</text>
</comment>
<dbReference type="HAMAP" id="MF_03051">
    <property type="entry name" value="MOCS2A"/>
    <property type="match status" value="1"/>
</dbReference>
<comment type="function">
    <text evidence="5">Acts as a sulfur carrier required for molybdopterin biosynthesis. Component of the molybdopterin synthase complex that catalyzes the conversion of precursor Z into molybdopterin by mediating the incorporation of 2 sulfur atoms into precursor Z to generate a dithiolene group. In the complex, serves as sulfur donor by being thiocarboxylated (-COSH) at its C-terminus by UBA4. After interaction with MOCS2B, the sulfur is then transferred to precursor Z to form molybdopterin.</text>
</comment>
<comment type="subunit">
    <text evidence="5">Heterotetramer; composed of 2 small (MOCS2A) and 2 large (MOCS2B) subunits.</text>
</comment>
<dbReference type="InterPro" id="IPR003749">
    <property type="entry name" value="ThiS/MoaD-like"/>
</dbReference>
<evidence type="ECO:0000256" key="4">
    <source>
        <dbReference type="ARBA" id="ARBA00023150"/>
    </source>
</evidence>
<organism evidence="6 7">
    <name type="scientific">Ophiocordyceps camponoti-floridani</name>
    <dbReference type="NCBI Taxonomy" id="2030778"/>
    <lineage>
        <taxon>Eukaryota</taxon>
        <taxon>Fungi</taxon>
        <taxon>Dikarya</taxon>
        <taxon>Ascomycota</taxon>
        <taxon>Pezizomycotina</taxon>
        <taxon>Sordariomycetes</taxon>
        <taxon>Hypocreomycetidae</taxon>
        <taxon>Hypocreales</taxon>
        <taxon>Ophiocordycipitaceae</taxon>
        <taxon>Ophiocordyceps</taxon>
    </lineage>
</organism>
<dbReference type="GO" id="GO:0006777">
    <property type="term" value="P:Mo-molybdopterin cofactor biosynthetic process"/>
    <property type="evidence" value="ECO:0007669"/>
    <property type="project" value="UniProtKB-UniRule"/>
</dbReference>
<dbReference type="PANTHER" id="PTHR33359">
    <property type="entry name" value="MOLYBDOPTERIN SYNTHASE SULFUR CARRIER SUBUNIT"/>
    <property type="match status" value="1"/>
</dbReference>
<comment type="caution">
    <text evidence="6">The sequence shown here is derived from an EMBL/GenBank/DDBJ whole genome shotgun (WGS) entry which is preliminary data.</text>
</comment>
<evidence type="ECO:0000256" key="1">
    <source>
        <dbReference type="ARBA" id="ARBA00022490"/>
    </source>
</evidence>
<evidence type="ECO:0000313" key="6">
    <source>
        <dbReference type="EMBL" id="KAF4585803.1"/>
    </source>
</evidence>
<feature type="modified residue" description="Glycyl adenylate; alternate" evidence="5">
    <location>
        <position position="132"/>
    </location>
</feature>
<evidence type="ECO:0000256" key="3">
    <source>
        <dbReference type="ARBA" id="ARBA00022741"/>
    </source>
</evidence>